<comment type="caution">
    <text evidence="2">The sequence shown here is derived from an EMBL/GenBank/DDBJ whole genome shotgun (WGS) entry which is preliminary data.</text>
</comment>
<proteinExistence type="predicted"/>
<evidence type="ECO:0000256" key="1">
    <source>
        <dbReference type="ARBA" id="ARBA00022649"/>
    </source>
</evidence>
<evidence type="ECO:0000313" key="3">
    <source>
        <dbReference type="Proteomes" id="UP000582090"/>
    </source>
</evidence>
<dbReference type="Proteomes" id="UP000582090">
    <property type="component" value="Unassembled WGS sequence"/>
</dbReference>
<keyword evidence="3" id="KW-1185">Reference proteome</keyword>
<organism evidence="2 3">
    <name type="scientific">Rhizobium metallidurans</name>
    <dbReference type="NCBI Taxonomy" id="1265931"/>
    <lineage>
        <taxon>Bacteria</taxon>
        <taxon>Pseudomonadati</taxon>
        <taxon>Pseudomonadota</taxon>
        <taxon>Alphaproteobacteria</taxon>
        <taxon>Hyphomicrobiales</taxon>
        <taxon>Rhizobiaceae</taxon>
        <taxon>Rhizobium/Agrobacterium group</taxon>
        <taxon>Rhizobium</taxon>
    </lineage>
</organism>
<dbReference type="RefSeq" id="WP_183902093.1">
    <property type="nucleotide sequence ID" value="NZ_JACIDW010000019.1"/>
</dbReference>
<dbReference type="Pfam" id="PF05016">
    <property type="entry name" value="ParE_toxin"/>
    <property type="match status" value="1"/>
</dbReference>
<sequence>MSSGTIRRRRLFLLDALDAWNFIAKDSESRADDFALRLEARAQIFADNPFLGVTRFPKFPNLRLFTFRQYIVVYEPISDGSGIELLRLLHAARDYHRFFED</sequence>
<dbReference type="AlphaFoldDB" id="A0A7W6CZS0"/>
<name>A0A7W6CZS0_9HYPH</name>
<keyword evidence="1" id="KW-1277">Toxin-antitoxin system</keyword>
<protein>
    <submittedName>
        <fullName evidence="2">Plasmid stabilization system protein ParE</fullName>
    </submittedName>
</protein>
<gene>
    <name evidence="2" type="ORF">GGQ67_004308</name>
</gene>
<reference evidence="2 3" key="1">
    <citation type="submission" date="2020-08" db="EMBL/GenBank/DDBJ databases">
        <title>Genomic Encyclopedia of Type Strains, Phase IV (KMG-IV): sequencing the most valuable type-strain genomes for metagenomic binning, comparative biology and taxonomic classification.</title>
        <authorList>
            <person name="Goeker M."/>
        </authorList>
    </citation>
    <scope>NUCLEOTIDE SEQUENCE [LARGE SCALE GENOMIC DNA]</scope>
    <source>
        <strain evidence="2 3">DSM 26575</strain>
    </source>
</reference>
<accession>A0A7W6CZS0</accession>
<dbReference type="EMBL" id="JACIDW010000019">
    <property type="protein sequence ID" value="MBB3966620.1"/>
    <property type="molecule type" value="Genomic_DNA"/>
</dbReference>
<dbReference type="InterPro" id="IPR035093">
    <property type="entry name" value="RelE/ParE_toxin_dom_sf"/>
</dbReference>
<dbReference type="InterPro" id="IPR007712">
    <property type="entry name" value="RelE/ParE_toxin"/>
</dbReference>
<evidence type="ECO:0000313" key="2">
    <source>
        <dbReference type="EMBL" id="MBB3966620.1"/>
    </source>
</evidence>
<dbReference type="Gene3D" id="3.30.2310.20">
    <property type="entry name" value="RelE-like"/>
    <property type="match status" value="1"/>
</dbReference>